<dbReference type="AlphaFoldDB" id="A0AAY4A790"/>
<feature type="compositionally biased region" description="Polar residues" evidence="2">
    <location>
        <begin position="319"/>
        <end position="331"/>
    </location>
</feature>
<dbReference type="GO" id="GO:0001522">
    <property type="term" value="P:pseudouridine synthesis"/>
    <property type="evidence" value="ECO:0007669"/>
    <property type="project" value="InterPro"/>
</dbReference>
<dbReference type="Proteomes" id="UP000694580">
    <property type="component" value="Chromosome 2"/>
</dbReference>
<reference evidence="4" key="3">
    <citation type="submission" date="2025-09" db="UniProtKB">
        <authorList>
            <consortium name="Ensembl"/>
        </authorList>
    </citation>
    <scope>IDENTIFICATION</scope>
</reference>
<reference evidence="4" key="2">
    <citation type="submission" date="2025-08" db="UniProtKB">
        <authorList>
            <consortium name="Ensembl"/>
        </authorList>
    </citation>
    <scope>IDENTIFICATION</scope>
</reference>
<organism evidence="4 5">
    <name type="scientific">Denticeps clupeoides</name>
    <name type="common">denticle herring</name>
    <dbReference type="NCBI Taxonomy" id="299321"/>
    <lineage>
        <taxon>Eukaryota</taxon>
        <taxon>Metazoa</taxon>
        <taxon>Chordata</taxon>
        <taxon>Craniata</taxon>
        <taxon>Vertebrata</taxon>
        <taxon>Euteleostomi</taxon>
        <taxon>Actinopterygii</taxon>
        <taxon>Neopterygii</taxon>
        <taxon>Teleostei</taxon>
        <taxon>Clupei</taxon>
        <taxon>Clupeiformes</taxon>
        <taxon>Denticipitoidei</taxon>
        <taxon>Denticipitidae</taxon>
        <taxon>Denticeps</taxon>
    </lineage>
</organism>
<sequence>MVTPRRLLRSLEGLFAVYKPAGVHWKLVRDTVEASLLKGVNLAPPAPPKLAVQFQLLPRRSEVTADVTLAATLLPVLAGTPMVRGPQFQSLQVGVGHRLDVSSSGVLVLGVGQGNKALTDLYRTHVTRCYTIDGEFGMATDDFSPNGRILEKTTYEHITQDKLERVLAIIQGANQKALISYSNVDLQSQEAYELAVRGMLHPQGKSPPIVTGLRCINFTPPHFTLEVQCLNETQRYLRKLLHEVGLELRSSAICTKVRRTRDGPFTLQDALLHKDWTPDSIARAVKHTRPITKAVQKAAGLSRPVMRSTVELKQDKQSSDSTEPQTATAATSGHFLPHRA</sequence>
<dbReference type="GO" id="GO:0003723">
    <property type="term" value="F:RNA binding"/>
    <property type="evidence" value="ECO:0007669"/>
    <property type="project" value="InterPro"/>
</dbReference>
<comment type="similarity">
    <text evidence="1">Belongs to the pseudouridine synthase TruB family.</text>
</comment>
<proteinExistence type="inferred from homology"/>
<dbReference type="Gene3D" id="3.30.2350.10">
    <property type="entry name" value="Pseudouridine synthase"/>
    <property type="match status" value="1"/>
</dbReference>
<accession>A0AAY4A790</accession>
<dbReference type="RefSeq" id="XP_028825738.1">
    <property type="nucleotide sequence ID" value="XM_028969905.1"/>
</dbReference>
<dbReference type="GO" id="GO:0009982">
    <property type="term" value="F:pseudouridine synthase activity"/>
    <property type="evidence" value="ECO:0007669"/>
    <property type="project" value="InterPro"/>
</dbReference>
<feature type="region of interest" description="Disordered" evidence="2">
    <location>
        <begin position="309"/>
        <end position="340"/>
    </location>
</feature>
<evidence type="ECO:0000313" key="4">
    <source>
        <dbReference type="Ensembl" id="ENSDCDP00010005038.1"/>
    </source>
</evidence>
<dbReference type="InterPro" id="IPR020103">
    <property type="entry name" value="PsdUridine_synth_cat_dom_sf"/>
</dbReference>
<dbReference type="InterPro" id="IPR002501">
    <property type="entry name" value="PsdUridine_synth_N"/>
</dbReference>
<dbReference type="GeneID" id="114784471"/>
<dbReference type="Ensembl" id="ENSDCDT00010005206.1">
    <property type="protein sequence ID" value="ENSDCDP00010005038.1"/>
    <property type="gene ID" value="ENSDCDG00010002201.1"/>
</dbReference>
<keyword evidence="5" id="KW-1185">Reference proteome</keyword>
<dbReference type="CDD" id="cd02868">
    <property type="entry name" value="PseudoU_synth_hTruB2_like"/>
    <property type="match status" value="1"/>
</dbReference>
<dbReference type="GO" id="GO:0006396">
    <property type="term" value="P:RNA processing"/>
    <property type="evidence" value="ECO:0007669"/>
    <property type="project" value="InterPro"/>
</dbReference>
<dbReference type="PANTHER" id="PTHR13195:SF0">
    <property type="entry name" value="PSEUDOURIDYLATE SYNTHASE TRUB2, MITOCHONDRIAL"/>
    <property type="match status" value="1"/>
</dbReference>
<evidence type="ECO:0000259" key="3">
    <source>
        <dbReference type="Pfam" id="PF01509"/>
    </source>
</evidence>
<evidence type="ECO:0000256" key="1">
    <source>
        <dbReference type="ARBA" id="ARBA00008999"/>
    </source>
</evidence>
<dbReference type="GeneTree" id="ENSGT00940000156773"/>
<evidence type="ECO:0000256" key="2">
    <source>
        <dbReference type="SAM" id="MobiDB-lite"/>
    </source>
</evidence>
<dbReference type="PANTHER" id="PTHR13195">
    <property type="entry name" value="PSEUDOURIDINE SYNTHASE-RELATED"/>
    <property type="match status" value="1"/>
</dbReference>
<evidence type="ECO:0000313" key="5">
    <source>
        <dbReference type="Proteomes" id="UP000694580"/>
    </source>
</evidence>
<gene>
    <name evidence="4" type="primary">TRUB2</name>
</gene>
<dbReference type="Pfam" id="PF01509">
    <property type="entry name" value="TruB_N"/>
    <property type="match status" value="1"/>
</dbReference>
<dbReference type="InterPro" id="IPR039048">
    <property type="entry name" value="Trub2"/>
</dbReference>
<reference evidence="4 5" key="1">
    <citation type="submission" date="2020-06" db="EMBL/GenBank/DDBJ databases">
        <authorList>
            <consortium name="Wellcome Sanger Institute Data Sharing"/>
        </authorList>
    </citation>
    <scope>NUCLEOTIDE SEQUENCE [LARGE SCALE GENOMIC DNA]</scope>
</reference>
<feature type="domain" description="Pseudouridine synthase II N-terminal" evidence="3">
    <location>
        <begin position="91"/>
        <end position="233"/>
    </location>
</feature>
<dbReference type="SUPFAM" id="SSF55120">
    <property type="entry name" value="Pseudouridine synthase"/>
    <property type="match status" value="1"/>
</dbReference>
<name>A0AAY4A790_9TELE</name>
<protein>
    <recommendedName>
        <fullName evidence="3">Pseudouridine synthase II N-terminal domain-containing protein</fullName>
    </recommendedName>
</protein>